<dbReference type="InterPro" id="IPR032696">
    <property type="entry name" value="SQ_cyclase_C"/>
</dbReference>
<keyword evidence="1" id="KW-0677">Repeat</keyword>
<dbReference type="EMBL" id="CABFNP030001008">
    <property type="protein sequence ID" value="CAI6089592.1"/>
    <property type="molecule type" value="Genomic_DNA"/>
</dbReference>
<dbReference type="PANTHER" id="PTHR11764:SF82">
    <property type="entry name" value="TERPENE CYCLASE_MUTASE FAMILY MEMBER"/>
    <property type="match status" value="1"/>
</dbReference>
<comment type="caution">
    <text evidence="3">The sequence shown here is derived from an EMBL/GenBank/DDBJ whole genome shotgun (WGS) entry which is preliminary data.</text>
</comment>
<dbReference type="Pfam" id="PF13243">
    <property type="entry name" value="SQHop_cyclase_C"/>
    <property type="match status" value="1"/>
</dbReference>
<gene>
    <name evidence="3" type="ORF">CCHLO57077_00011986</name>
</gene>
<reference evidence="3" key="1">
    <citation type="submission" date="2023-01" db="EMBL/GenBank/DDBJ databases">
        <authorList>
            <person name="Piombo E."/>
        </authorList>
    </citation>
    <scope>NUCLEOTIDE SEQUENCE</scope>
</reference>
<evidence type="ECO:0000259" key="2">
    <source>
        <dbReference type="Pfam" id="PF13243"/>
    </source>
</evidence>
<dbReference type="PANTHER" id="PTHR11764">
    <property type="entry name" value="TERPENE CYCLASE/MUTASE FAMILY MEMBER"/>
    <property type="match status" value="1"/>
</dbReference>
<dbReference type="GO" id="GO:0005811">
    <property type="term" value="C:lipid droplet"/>
    <property type="evidence" value="ECO:0007669"/>
    <property type="project" value="InterPro"/>
</dbReference>
<dbReference type="GO" id="GO:0016866">
    <property type="term" value="F:intramolecular transferase activity"/>
    <property type="evidence" value="ECO:0007669"/>
    <property type="project" value="InterPro"/>
</dbReference>
<sequence length="397" mass="44994">MHAGVQALLLEGFTEKDREIRVAIEAIEKFTWEDASGKRMQSSVSPVWDTVLMTRAMCESGVADKDDDRLQRAASWIERQQIRKCKGDWSHYRSHLQLAGFTFQYHNDWYPDLDDTSAAIISLLRQNPASVTSDTVIQEVEWMCGMQNLDNGWGAFEADNDRLWLNEIPFSDLDALCDPSTSDITGHVLEALGMFSKELLSRDTKDPKYWCVLGTVTAASNRAIQFLAVQQETFGAWWGRWGINYVYGTSAVLSALAYFCESDEMVQEMMSAGVRWLKHVQNPDGGWGEGIESYKDQKQAGRGVSTAAQTAWGIMGLLELCNVEDDSIVMGIRYLLRTQTLVSEDRTGASWDTSRYTATGFPKHLYLEYALYKHYFPLMAMGRYARAFQKKYVANSK</sequence>
<dbReference type="Gene3D" id="1.50.10.20">
    <property type="match status" value="2"/>
</dbReference>
<protein>
    <recommendedName>
        <fullName evidence="2">Squalene cyclase C-terminal domain-containing protein</fullName>
    </recommendedName>
</protein>
<dbReference type="SUPFAM" id="SSF48239">
    <property type="entry name" value="Terpenoid cyclases/Protein prenyltransferases"/>
    <property type="match status" value="1"/>
</dbReference>
<accession>A0AA35M3A8</accession>
<keyword evidence="4" id="KW-1185">Reference proteome</keyword>
<evidence type="ECO:0000256" key="1">
    <source>
        <dbReference type="ARBA" id="ARBA00022737"/>
    </source>
</evidence>
<organism evidence="3 4">
    <name type="scientific">Clonostachys chloroleuca</name>
    <dbReference type="NCBI Taxonomy" id="1926264"/>
    <lineage>
        <taxon>Eukaryota</taxon>
        <taxon>Fungi</taxon>
        <taxon>Dikarya</taxon>
        <taxon>Ascomycota</taxon>
        <taxon>Pezizomycotina</taxon>
        <taxon>Sordariomycetes</taxon>
        <taxon>Hypocreomycetidae</taxon>
        <taxon>Hypocreales</taxon>
        <taxon>Bionectriaceae</taxon>
        <taxon>Clonostachys</taxon>
    </lineage>
</organism>
<evidence type="ECO:0000313" key="3">
    <source>
        <dbReference type="EMBL" id="CAI6089592.1"/>
    </source>
</evidence>
<dbReference type="GO" id="GO:0016104">
    <property type="term" value="P:triterpenoid biosynthetic process"/>
    <property type="evidence" value="ECO:0007669"/>
    <property type="project" value="InterPro"/>
</dbReference>
<dbReference type="Proteomes" id="UP001160390">
    <property type="component" value="Unassembled WGS sequence"/>
</dbReference>
<feature type="domain" description="Squalene cyclase C-terminal" evidence="2">
    <location>
        <begin position="44"/>
        <end position="385"/>
    </location>
</feature>
<dbReference type="InterPro" id="IPR018333">
    <property type="entry name" value="Squalene_cyclase"/>
</dbReference>
<dbReference type="InterPro" id="IPR008930">
    <property type="entry name" value="Terpenoid_cyclase/PrenylTrfase"/>
</dbReference>
<proteinExistence type="predicted"/>
<name>A0AA35M3A8_9HYPO</name>
<evidence type="ECO:0000313" key="4">
    <source>
        <dbReference type="Proteomes" id="UP001160390"/>
    </source>
</evidence>
<dbReference type="AlphaFoldDB" id="A0AA35M3A8"/>